<evidence type="ECO:0000256" key="4">
    <source>
        <dbReference type="ARBA" id="ARBA00022898"/>
    </source>
</evidence>
<feature type="region of interest" description="Disordered" evidence="7">
    <location>
        <begin position="401"/>
        <end position="436"/>
    </location>
</feature>
<dbReference type="Gene3D" id="3.40.640.10">
    <property type="entry name" value="Type I PLP-dependent aspartate aminotransferase-like (Major domain)"/>
    <property type="match status" value="1"/>
</dbReference>
<reference evidence="8" key="1">
    <citation type="journal article" date="2022" name="Front. Microbiol.">
        <title>Mirubactin C rescues the lethal effect of cell wall biosynthesis mutations in Bacillus subtilis.</title>
        <authorList>
            <person name="Kepplinger B."/>
            <person name="Wen X."/>
            <person name="Tyler A.R."/>
            <person name="Kim B.Y."/>
            <person name="Brown J."/>
            <person name="Banks P."/>
            <person name="Dashti Y."/>
            <person name="Mackenzie E.S."/>
            <person name="Wills C."/>
            <person name="Kawai Y."/>
            <person name="Waldron K.J."/>
            <person name="Allenby N.E.E."/>
            <person name="Wu L.J."/>
            <person name="Hall M.J."/>
            <person name="Errington J."/>
        </authorList>
    </citation>
    <scope>NUCLEOTIDE SEQUENCE</scope>
    <source>
        <strain evidence="8">MDA8-470</strain>
    </source>
</reference>
<dbReference type="InterPro" id="IPR002129">
    <property type="entry name" value="PyrdxlP-dep_de-COase"/>
</dbReference>
<keyword evidence="9" id="KW-1185">Reference proteome</keyword>
<evidence type="ECO:0000256" key="3">
    <source>
        <dbReference type="ARBA" id="ARBA00022793"/>
    </source>
</evidence>
<keyword evidence="3" id="KW-0210">Decarboxylase</keyword>
<feature type="compositionally biased region" description="Polar residues" evidence="7">
    <location>
        <begin position="427"/>
        <end position="436"/>
    </location>
</feature>
<dbReference type="InterPro" id="IPR015422">
    <property type="entry name" value="PyrdxlP-dep_Trfase_small"/>
</dbReference>
<name>A0ABY6PNU8_9ACTN</name>
<keyword evidence="5 6" id="KW-0456">Lyase</keyword>
<dbReference type="InterPro" id="IPR010977">
    <property type="entry name" value="Aromatic_deC"/>
</dbReference>
<protein>
    <submittedName>
        <fullName evidence="8">PLP-dependent decarboxylase</fullName>
    </submittedName>
</protein>
<sequence>MHSYDPALTDLVLGALRDRLLNRPALNHPGEADKLDRVLAGLIGPDGNDPAEVLRLWTEQLAPTAIAVDSPRFLSFVPAAPTQAAALFDMLVSCSSIQGVSWLLASGPIAAENQVLRLLADLAGMPRSAGGCFVPGGSAGNLSALVTARDTARLRRSLGPYDRVRFAVSDQAHSSIGNALRIIGVQPLVIPAEDHRLTGPALRTALRADADPSDIIGVAATAGTTNAGIVDDLAGIASVARDFDLWLHVDGAYGGAGLLAPSVRHRYDGIEHADSLVIDPHKWLFAPFDCAALLYRDPRTARAAHTQDASYLDALHTDDDAQWNPSDYAHHLSRRARGLPLWFSLAVHGTRAYTKAIENALTLARDAAAIIRSAPHLELVREPELSAVLFRRIGWTPRTTRDGQLAFSPAGPRSSPRPVGRARRSPDSPSSIPGPA</sequence>
<dbReference type="Gene3D" id="3.90.1150.10">
    <property type="entry name" value="Aspartate Aminotransferase, domain 1"/>
    <property type="match status" value="1"/>
</dbReference>
<dbReference type="EMBL" id="CP098740">
    <property type="protein sequence ID" value="UZK53757.1"/>
    <property type="molecule type" value="Genomic_DNA"/>
</dbReference>
<evidence type="ECO:0000256" key="6">
    <source>
        <dbReference type="RuleBase" id="RU000382"/>
    </source>
</evidence>
<evidence type="ECO:0000256" key="7">
    <source>
        <dbReference type="SAM" id="MobiDB-lite"/>
    </source>
</evidence>
<evidence type="ECO:0000256" key="5">
    <source>
        <dbReference type="ARBA" id="ARBA00023239"/>
    </source>
</evidence>
<dbReference type="InterPro" id="IPR015424">
    <property type="entry name" value="PyrdxlP-dep_Trfase"/>
</dbReference>
<dbReference type="InterPro" id="IPR021115">
    <property type="entry name" value="Pyridoxal-P_BS"/>
</dbReference>
<comment type="cofactor">
    <cofactor evidence="1 6">
        <name>pyridoxal 5'-phosphate</name>
        <dbReference type="ChEBI" id="CHEBI:597326"/>
    </cofactor>
</comment>
<dbReference type="PANTHER" id="PTHR11999:SF70">
    <property type="entry name" value="MIP05841P"/>
    <property type="match status" value="1"/>
</dbReference>
<keyword evidence="4 6" id="KW-0663">Pyridoxal phosphate</keyword>
<evidence type="ECO:0000256" key="2">
    <source>
        <dbReference type="ARBA" id="ARBA00009533"/>
    </source>
</evidence>
<evidence type="ECO:0000256" key="1">
    <source>
        <dbReference type="ARBA" id="ARBA00001933"/>
    </source>
</evidence>
<dbReference type="RefSeq" id="WP_265539870.1">
    <property type="nucleotide sequence ID" value="NZ_CP098740.1"/>
</dbReference>
<gene>
    <name evidence="8" type="ORF">NEH16_05970</name>
</gene>
<dbReference type="Proteomes" id="UP001164963">
    <property type="component" value="Chromosome"/>
</dbReference>
<organism evidence="8 9">
    <name type="scientific">Streptomyces drozdowiczii</name>
    <dbReference type="NCBI Taxonomy" id="202862"/>
    <lineage>
        <taxon>Bacteria</taxon>
        <taxon>Bacillati</taxon>
        <taxon>Actinomycetota</taxon>
        <taxon>Actinomycetes</taxon>
        <taxon>Kitasatosporales</taxon>
        <taxon>Streptomycetaceae</taxon>
        <taxon>Streptomyces</taxon>
    </lineage>
</organism>
<proteinExistence type="inferred from homology"/>
<dbReference type="PANTHER" id="PTHR11999">
    <property type="entry name" value="GROUP II PYRIDOXAL-5-PHOSPHATE DECARBOXYLASE"/>
    <property type="match status" value="1"/>
</dbReference>
<comment type="similarity">
    <text evidence="2 6">Belongs to the group II decarboxylase family.</text>
</comment>
<evidence type="ECO:0000313" key="9">
    <source>
        <dbReference type="Proteomes" id="UP001164963"/>
    </source>
</evidence>
<dbReference type="InterPro" id="IPR015421">
    <property type="entry name" value="PyrdxlP-dep_Trfase_major"/>
</dbReference>
<accession>A0ABY6PNU8</accession>
<evidence type="ECO:0000313" key="8">
    <source>
        <dbReference type="EMBL" id="UZK53757.1"/>
    </source>
</evidence>
<dbReference type="PROSITE" id="PS00392">
    <property type="entry name" value="DDC_GAD_HDC_YDC"/>
    <property type="match status" value="1"/>
</dbReference>
<dbReference type="SUPFAM" id="SSF53383">
    <property type="entry name" value="PLP-dependent transferases"/>
    <property type="match status" value="1"/>
</dbReference>
<dbReference type="Pfam" id="PF00282">
    <property type="entry name" value="Pyridoxal_deC"/>
    <property type="match status" value="1"/>
</dbReference>